<evidence type="ECO:0008006" key="9">
    <source>
        <dbReference type="Google" id="ProtNLM"/>
    </source>
</evidence>
<keyword evidence="3 6" id="KW-0812">Transmembrane</keyword>
<evidence type="ECO:0000256" key="4">
    <source>
        <dbReference type="ARBA" id="ARBA00022989"/>
    </source>
</evidence>
<feature type="transmembrane region" description="Helical" evidence="6">
    <location>
        <begin position="234"/>
        <end position="253"/>
    </location>
</feature>
<comment type="caution">
    <text evidence="7">The sequence shown here is derived from an EMBL/GenBank/DDBJ whole genome shotgun (WGS) entry which is preliminary data.</text>
</comment>
<dbReference type="PANTHER" id="PTHR10010:SF46">
    <property type="entry name" value="SODIUM-DEPENDENT PHOSPHATE TRANSPORT PROTEIN 2B"/>
    <property type="match status" value="1"/>
</dbReference>
<keyword evidence="4 6" id="KW-1133">Transmembrane helix</keyword>
<feature type="transmembrane region" description="Helical" evidence="6">
    <location>
        <begin position="312"/>
        <end position="332"/>
    </location>
</feature>
<evidence type="ECO:0000256" key="3">
    <source>
        <dbReference type="ARBA" id="ARBA00022692"/>
    </source>
</evidence>
<feature type="transmembrane region" description="Helical" evidence="6">
    <location>
        <begin position="285"/>
        <end position="306"/>
    </location>
</feature>
<dbReference type="EMBL" id="QZKI01000021">
    <property type="protein sequence ID" value="RJP74042.1"/>
    <property type="molecule type" value="Genomic_DNA"/>
</dbReference>
<comment type="subcellular location">
    <subcellularLocation>
        <location evidence="1">Cell membrane</location>
        <topology evidence="1">Multi-pass membrane protein</topology>
    </subcellularLocation>
</comment>
<evidence type="ECO:0000313" key="8">
    <source>
        <dbReference type="Proteomes" id="UP000285961"/>
    </source>
</evidence>
<sequence length="409" mass="43843">MDTKDNIQKVILKLLATWALLYCFLVSISLMEGAFRLFGEGFAERLFAFASNKFVGLFIGTLTTALVQSSSCTTSLVVGLVGGGVLDIGLAIPIIMGANVGTTITNTLVAHGHVTRRDEFRRATEAATVHDMFNVLTVLTLFPLELMFGFIEKSARAATDVFGGLGGATFGSPVKAAVAPASRLLGDLIKTLVPAYPALQGAVVLVLGLIILFSSLTFLVKVLKSLVLTRLERFFGTFIFRNAAVGLLVGLSITSLVQSSSVSTSLVVPMVAAGILSLEQIFPYTLGANLGTTVTAILASLATVSVGNLNGVTIAFAHLLFNIFGIVIYYPLRFVPIGLARELGRNVARNRLLLFLYVIIVFFYIPGVCIYLSEFGLTPVAIALLALLPIIITVFRLVSKFIEERRRAL</sequence>
<dbReference type="GO" id="GO:0005886">
    <property type="term" value="C:plasma membrane"/>
    <property type="evidence" value="ECO:0007669"/>
    <property type="project" value="UniProtKB-SubCell"/>
</dbReference>
<evidence type="ECO:0000313" key="7">
    <source>
        <dbReference type="EMBL" id="RJP74042.1"/>
    </source>
</evidence>
<feature type="transmembrane region" description="Helical" evidence="6">
    <location>
        <begin position="352"/>
        <end position="373"/>
    </location>
</feature>
<feature type="transmembrane region" description="Helical" evidence="6">
    <location>
        <begin position="132"/>
        <end position="151"/>
    </location>
</feature>
<organism evidence="7 8">
    <name type="scientific">Candidatus Abyssobacteria bacterium SURF_17</name>
    <dbReference type="NCBI Taxonomy" id="2093361"/>
    <lineage>
        <taxon>Bacteria</taxon>
        <taxon>Pseudomonadati</taxon>
        <taxon>Candidatus Hydrogenedentota</taxon>
        <taxon>Candidatus Abyssobacteria</taxon>
    </lineage>
</organism>
<dbReference type="GO" id="GO:0044341">
    <property type="term" value="P:sodium-dependent phosphate transport"/>
    <property type="evidence" value="ECO:0007669"/>
    <property type="project" value="InterPro"/>
</dbReference>
<name>A0A419F6H8_9BACT</name>
<feature type="transmembrane region" description="Helical" evidence="6">
    <location>
        <begin position="46"/>
        <end position="67"/>
    </location>
</feature>
<dbReference type="Pfam" id="PF02690">
    <property type="entry name" value="Na_Pi_cotrans"/>
    <property type="match status" value="2"/>
</dbReference>
<evidence type="ECO:0000256" key="1">
    <source>
        <dbReference type="ARBA" id="ARBA00004651"/>
    </source>
</evidence>
<feature type="transmembrane region" description="Helical" evidence="6">
    <location>
        <begin position="12"/>
        <end position="31"/>
    </location>
</feature>
<dbReference type="InterPro" id="IPR003841">
    <property type="entry name" value="Na/Pi_transpt"/>
</dbReference>
<keyword evidence="5 6" id="KW-0472">Membrane</keyword>
<gene>
    <name evidence="7" type="ORF">C4532_03345</name>
</gene>
<dbReference type="PANTHER" id="PTHR10010">
    <property type="entry name" value="SOLUTE CARRIER FAMILY 34 SODIUM PHOSPHATE , MEMBER 2-RELATED"/>
    <property type="match status" value="1"/>
</dbReference>
<evidence type="ECO:0000256" key="5">
    <source>
        <dbReference type="ARBA" id="ARBA00023136"/>
    </source>
</evidence>
<feature type="transmembrane region" description="Helical" evidence="6">
    <location>
        <begin position="198"/>
        <end position="222"/>
    </location>
</feature>
<keyword evidence="2" id="KW-1003">Cell membrane</keyword>
<evidence type="ECO:0000256" key="2">
    <source>
        <dbReference type="ARBA" id="ARBA00022475"/>
    </source>
</evidence>
<reference evidence="7 8" key="1">
    <citation type="journal article" date="2017" name="ISME J.">
        <title>Energy and carbon metabolisms in a deep terrestrial subsurface fluid microbial community.</title>
        <authorList>
            <person name="Momper L."/>
            <person name="Jungbluth S.P."/>
            <person name="Lee M.D."/>
            <person name="Amend J.P."/>
        </authorList>
    </citation>
    <scope>NUCLEOTIDE SEQUENCE [LARGE SCALE GENOMIC DNA]</scope>
    <source>
        <strain evidence="7">SURF_17</strain>
    </source>
</reference>
<accession>A0A419F6H8</accession>
<feature type="transmembrane region" description="Helical" evidence="6">
    <location>
        <begin position="259"/>
        <end position="278"/>
    </location>
</feature>
<feature type="transmembrane region" description="Helical" evidence="6">
    <location>
        <begin position="74"/>
        <end position="96"/>
    </location>
</feature>
<dbReference type="GO" id="GO:0005436">
    <property type="term" value="F:sodium:phosphate symporter activity"/>
    <property type="evidence" value="ECO:0007669"/>
    <property type="project" value="InterPro"/>
</dbReference>
<evidence type="ECO:0000256" key="6">
    <source>
        <dbReference type="SAM" id="Phobius"/>
    </source>
</evidence>
<feature type="transmembrane region" description="Helical" evidence="6">
    <location>
        <begin position="158"/>
        <end position="178"/>
    </location>
</feature>
<feature type="transmembrane region" description="Helical" evidence="6">
    <location>
        <begin position="379"/>
        <end position="398"/>
    </location>
</feature>
<dbReference type="AlphaFoldDB" id="A0A419F6H8"/>
<dbReference type="Proteomes" id="UP000285961">
    <property type="component" value="Unassembled WGS sequence"/>
</dbReference>
<proteinExistence type="predicted"/>
<protein>
    <recommendedName>
        <fullName evidence="9">Na/Pi cotransporter family protein</fullName>
    </recommendedName>
</protein>
<dbReference type="NCBIfam" id="NF037997">
    <property type="entry name" value="Na_Pi_symport"/>
    <property type="match status" value="2"/>
</dbReference>